<dbReference type="InterPro" id="IPR002347">
    <property type="entry name" value="SDR_fam"/>
</dbReference>
<evidence type="ECO:0000313" key="5">
    <source>
        <dbReference type="Proteomes" id="UP000094569"/>
    </source>
</evidence>
<name>A0A1E3BM17_ASPCR</name>
<dbReference type="Pfam" id="PF13561">
    <property type="entry name" value="adh_short_C2"/>
    <property type="match status" value="1"/>
</dbReference>
<dbReference type="InterPro" id="IPR020904">
    <property type="entry name" value="Sc_DH/Rdtase_CS"/>
</dbReference>
<gene>
    <name evidence="4" type="ORF">SI65_02848</name>
</gene>
<dbReference type="PRINTS" id="PR00080">
    <property type="entry name" value="SDRFAMILY"/>
</dbReference>
<dbReference type="AlphaFoldDB" id="A0A1E3BM17"/>
<organism evidence="4 5">
    <name type="scientific">Aspergillus cristatus</name>
    <name type="common">Chinese Fuzhuan brick tea-fermentation fungus</name>
    <name type="synonym">Eurotium cristatum</name>
    <dbReference type="NCBI Taxonomy" id="573508"/>
    <lineage>
        <taxon>Eukaryota</taxon>
        <taxon>Fungi</taxon>
        <taxon>Dikarya</taxon>
        <taxon>Ascomycota</taxon>
        <taxon>Pezizomycotina</taxon>
        <taxon>Eurotiomycetes</taxon>
        <taxon>Eurotiomycetidae</taxon>
        <taxon>Eurotiales</taxon>
        <taxon>Aspergillaceae</taxon>
        <taxon>Aspergillus</taxon>
        <taxon>Aspergillus subgen. Aspergillus</taxon>
    </lineage>
</organism>
<keyword evidence="2" id="KW-0521">NADP</keyword>
<dbReference type="CDD" id="cd05233">
    <property type="entry name" value="SDR_c"/>
    <property type="match status" value="1"/>
</dbReference>
<sequence length="273" mass="28426">MDITGNAFVVGGGGGIGKACALAFAKEGAAAVVVADLDAKKAVEVAAECQALAPSAEFRAIGVKIDITQEDSVKTATEQVVQVFGRIDYCVNCAGIGVQQGTDIATLSLADFRRFLDVNTTGMFLVTREASVAMRAQEPRLVSSESPKRGTTRGAIVNLASVMSVVAAPEVIPYTASKHAVLGLTKNAALDNVSHGIRVNCVCPSWVDTPMVQQAEEGVQGLTQFIQSVVPMGRIATPEEIADTVIFLASPRSSYVTGCGFIVDGGTTLTAMR</sequence>
<dbReference type="SUPFAM" id="SSF51735">
    <property type="entry name" value="NAD(P)-binding Rossmann-fold domains"/>
    <property type="match status" value="1"/>
</dbReference>
<dbReference type="EMBL" id="JXNT01000002">
    <property type="protein sequence ID" value="ODM22004.1"/>
    <property type="molecule type" value="Genomic_DNA"/>
</dbReference>
<dbReference type="InterPro" id="IPR036291">
    <property type="entry name" value="NAD(P)-bd_dom_sf"/>
</dbReference>
<evidence type="ECO:0000256" key="2">
    <source>
        <dbReference type="ARBA" id="ARBA00022857"/>
    </source>
</evidence>
<keyword evidence="5" id="KW-1185">Reference proteome</keyword>
<comment type="caution">
    <text evidence="4">The sequence shown here is derived from an EMBL/GenBank/DDBJ whole genome shotgun (WGS) entry which is preliminary data.</text>
</comment>
<dbReference type="Gene3D" id="3.40.50.720">
    <property type="entry name" value="NAD(P)-binding Rossmann-like Domain"/>
    <property type="match status" value="1"/>
</dbReference>
<reference evidence="4 5" key="1">
    <citation type="journal article" date="2016" name="BMC Genomics">
        <title>Comparative genomic and transcriptomic analyses of the Fuzhuan brick tea-fermentation fungus Aspergillus cristatus.</title>
        <authorList>
            <person name="Ge Y."/>
            <person name="Wang Y."/>
            <person name="Liu Y."/>
            <person name="Tan Y."/>
            <person name="Ren X."/>
            <person name="Zhang X."/>
            <person name="Hyde K.D."/>
            <person name="Liu Y."/>
            <person name="Liu Z."/>
        </authorList>
    </citation>
    <scope>NUCLEOTIDE SEQUENCE [LARGE SCALE GENOMIC DNA]</scope>
    <source>
        <strain evidence="4 5">GZAAS20.1005</strain>
    </source>
</reference>
<evidence type="ECO:0000313" key="4">
    <source>
        <dbReference type="EMBL" id="ODM22004.1"/>
    </source>
</evidence>
<accession>A0A1E3BM17</accession>
<evidence type="ECO:0000256" key="1">
    <source>
        <dbReference type="ARBA" id="ARBA00006484"/>
    </source>
</evidence>
<dbReference type="PANTHER" id="PTHR24321">
    <property type="entry name" value="DEHYDROGENASES, SHORT CHAIN"/>
    <property type="match status" value="1"/>
</dbReference>
<dbReference type="PRINTS" id="PR00081">
    <property type="entry name" value="GDHRDH"/>
</dbReference>
<dbReference type="PROSITE" id="PS00061">
    <property type="entry name" value="ADH_SHORT"/>
    <property type="match status" value="1"/>
</dbReference>
<proteinExistence type="inferred from homology"/>
<dbReference type="FunFam" id="3.40.50.720:FF:000084">
    <property type="entry name" value="Short-chain dehydrogenase reductase"/>
    <property type="match status" value="1"/>
</dbReference>
<evidence type="ECO:0000256" key="3">
    <source>
        <dbReference type="ARBA" id="ARBA00023002"/>
    </source>
</evidence>
<comment type="similarity">
    <text evidence="1">Belongs to the short-chain dehydrogenases/reductases (SDR) family.</text>
</comment>
<dbReference type="OrthoDB" id="5840532at2759"/>
<dbReference type="PANTHER" id="PTHR24321:SF12">
    <property type="entry name" value="SHORT-CHAIN DEHYDROGENASE_REDUCTASE FAMILY, PUTATIVE (AFU_ORTHOLOGUE AFUA_5G14340)-RELATED"/>
    <property type="match status" value="1"/>
</dbReference>
<dbReference type="VEuPathDB" id="FungiDB:SI65_02848"/>
<dbReference type="Proteomes" id="UP000094569">
    <property type="component" value="Unassembled WGS sequence"/>
</dbReference>
<dbReference type="GO" id="GO:0044550">
    <property type="term" value="P:secondary metabolite biosynthetic process"/>
    <property type="evidence" value="ECO:0007669"/>
    <property type="project" value="UniProtKB-ARBA"/>
</dbReference>
<dbReference type="STRING" id="573508.A0A1E3BM17"/>
<dbReference type="GO" id="GO:0016491">
    <property type="term" value="F:oxidoreductase activity"/>
    <property type="evidence" value="ECO:0007669"/>
    <property type="project" value="UniProtKB-KW"/>
</dbReference>
<keyword evidence="3" id="KW-0560">Oxidoreductase</keyword>
<protein>
    <submittedName>
        <fullName evidence="4">Uncharacterized protein</fullName>
    </submittedName>
</protein>